<feature type="non-terminal residue" evidence="2">
    <location>
        <position position="114"/>
    </location>
</feature>
<dbReference type="InterPro" id="IPR032583">
    <property type="entry name" value="DUF4914"/>
</dbReference>
<name>K1V9Z9_9ZZZZ</name>
<feature type="region of interest" description="Disordered" evidence="1">
    <location>
        <begin position="92"/>
        <end position="114"/>
    </location>
</feature>
<sequence>MWRDLFMFDQYFEKFDLAPEVTAALKKCKCIAYAETKAELEEMAYGPTHTSRYDVVYPIEGLGTVKEAEVVRCKNGCVVNFMEDYMRRRDPNSMAIGDELPSDKPRFKDRFGYE</sequence>
<gene>
    <name evidence="2" type="ORF">LEA_01042</name>
</gene>
<dbReference type="AlphaFoldDB" id="K1V9Z9"/>
<proteinExistence type="predicted"/>
<protein>
    <submittedName>
        <fullName evidence="2">Uncharacterized protein</fullName>
    </submittedName>
</protein>
<accession>K1V9Z9</accession>
<dbReference type="Pfam" id="PF16260">
    <property type="entry name" value="DUF4914"/>
    <property type="match status" value="1"/>
</dbReference>
<feature type="compositionally biased region" description="Basic and acidic residues" evidence="1">
    <location>
        <begin position="101"/>
        <end position="114"/>
    </location>
</feature>
<evidence type="ECO:0000256" key="1">
    <source>
        <dbReference type="SAM" id="MobiDB-lite"/>
    </source>
</evidence>
<organism evidence="2">
    <name type="scientific">human gut metagenome</name>
    <dbReference type="NCBI Taxonomy" id="408170"/>
    <lineage>
        <taxon>unclassified sequences</taxon>
        <taxon>metagenomes</taxon>
        <taxon>organismal metagenomes</taxon>
    </lineage>
</organism>
<dbReference type="EMBL" id="AJWY01000738">
    <property type="protein sequence ID" value="EKC80766.1"/>
    <property type="molecule type" value="Genomic_DNA"/>
</dbReference>
<evidence type="ECO:0000313" key="2">
    <source>
        <dbReference type="EMBL" id="EKC80766.1"/>
    </source>
</evidence>
<comment type="caution">
    <text evidence="2">The sequence shown here is derived from an EMBL/GenBank/DDBJ whole genome shotgun (WGS) entry which is preliminary data.</text>
</comment>
<reference evidence="2" key="1">
    <citation type="journal article" date="2013" name="Environ. Microbiol.">
        <title>Microbiota from the distal guts of lean and obese adolescents exhibit partial functional redundancy besides clear differences in community structure.</title>
        <authorList>
            <person name="Ferrer M."/>
            <person name="Ruiz A."/>
            <person name="Lanza F."/>
            <person name="Haange S.B."/>
            <person name="Oberbach A."/>
            <person name="Till H."/>
            <person name="Bargiela R."/>
            <person name="Campoy C."/>
            <person name="Segura M.T."/>
            <person name="Richter M."/>
            <person name="von Bergen M."/>
            <person name="Seifert J."/>
            <person name="Suarez A."/>
        </authorList>
    </citation>
    <scope>NUCLEOTIDE SEQUENCE</scope>
</reference>